<accession>A0A221KC98</accession>
<reference evidence="1 2" key="1">
    <citation type="submission" date="2017-07" db="EMBL/GenBank/DDBJ databases">
        <title>Complete Genome Sequence of the cosmetic ferment Vitreoscilla filiformis (ATCC15551).</title>
        <authorList>
            <person name="Contreras S."/>
            <person name="Sagory-Zalkind P."/>
            <person name="Blanquart H."/>
            <person name="Iltis A."/>
            <person name="Morand S.C."/>
        </authorList>
    </citation>
    <scope>NUCLEOTIDE SEQUENCE [LARGE SCALE GENOMIC DNA]</scope>
    <source>
        <strain evidence="1 2">ATCC 15551</strain>
    </source>
</reference>
<keyword evidence="2" id="KW-1185">Reference proteome</keyword>
<evidence type="ECO:0000313" key="1">
    <source>
        <dbReference type="EMBL" id="ASM76460.1"/>
    </source>
</evidence>
<organism evidence="1 2">
    <name type="scientific">Vitreoscilla filiformis</name>
    <dbReference type="NCBI Taxonomy" id="63"/>
    <lineage>
        <taxon>Bacteria</taxon>
        <taxon>Pseudomonadati</taxon>
        <taxon>Pseudomonadota</taxon>
        <taxon>Betaproteobacteria</taxon>
        <taxon>Neisseriales</taxon>
        <taxon>Neisseriaceae</taxon>
        <taxon>Vitreoscilla</taxon>
    </lineage>
</organism>
<dbReference type="Proteomes" id="UP000199729">
    <property type="component" value="Chromosome"/>
</dbReference>
<dbReference type="KEGG" id="vff:VITFI_CDS0681"/>
<dbReference type="EMBL" id="CP022423">
    <property type="protein sequence ID" value="ASM76460.1"/>
    <property type="molecule type" value="Genomic_DNA"/>
</dbReference>
<dbReference type="AlphaFoldDB" id="A0A221KC98"/>
<proteinExistence type="predicted"/>
<protein>
    <submittedName>
        <fullName evidence="1">Uncharacterized protein</fullName>
    </submittedName>
</protein>
<gene>
    <name evidence="1" type="ORF">VITFI_CDS0681</name>
</gene>
<sequence length="40" mass="4220">MNEHTGGGHIVYMQELALWGSAPPHDHLGIAGLNGIVKTP</sequence>
<name>A0A221KC98_VITFI</name>
<evidence type="ECO:0000313" key="2">
    <source>
        <dbReference type="Proteomes" id="UP000199729"/>
    </source>
</evidence>